<dbReference type="InterPro" id="IPR036388">
    <property type="entry name" value="WH-like_DNA-bd_sf"/>
</dbReference>
<evidence type="ECO:0000256" key="1">
    <source>
        <dbReference type="ARBA" id="ARBA00023015"/>
    </source>
</evidence>
<name>A0ABD6G8E6_AGRVI</name>
<dbReference type="SMART" id="SM00418">
    <property type="entry name" value="HTH_ARSR"/>
    <property type="match status" value="1"/>
</dbReference>
<dbReference type="PRINTS" id="PR00778">
    <property type="entry name" value="HTHARSR"/>
</dbReference>
<sequence>MNKMSLAAQPDFVETSAALLKAMANPARINILIILAEREVSVGPLSELVGLSQSALSQHLAKLRQAGLVTTRREGHAVYYICKSSAVLRVLAMLSEFYRPHPMHASNAAKPQRSALPD</sequence>
<dbReference type="Pfam" id="PF01022">
    <property type="entry name" value="HTH_5"/>
    <property type="match status" value="1"/>
</dbReference>
<dbReference type="GO" id="GO:0006355">
    <property type="term" value="P:regulation of DNA-templated transcription"/>
    <property type="evidence" value="ECO:0007669"/>
    <property type="project" value="UniProtKB-ARBA"/>
</dbReference>
<evidence type="ECO:0000313" key="5">
    <source>
        <dbReference type="EMBL" id="MUP05563.1"/>
    </source>
</evidence>
<keyword evidence="1" id="KW-0805">Transcription regulation</keyword>
<dbReference type="PANTHER" id="PTHR33154:SF28">
    <property type="entry name" value="HTH-TYPE TRANSCRIPTIONAL REGULATOR YGAV-RELATED"/>
    <property type="match status" value="1"/>
</dbReference>
<protein>
    <submittedName>
        <fullName evidence="5">Metalloregulator ArsR/SmtB family transcription factor</fullName>
    </submittedName>
</protein>
<dbReference type="NCBIfam" id="NF033788">
    <property type="entry name" value="HTH_metalloreg"/>
    <property type="match status" value="1"/>
</dbReference>
<dbReference type="InterPro" id="IPR051081">
    <property type="entry name" value="HTH_MetalResp_TranReg"/>
</dbReference>
<organism evidence="5 6">
    <name type="scientific">Agrobacterium vitis</name>
    <name type="common">Rhizobium vitis</name>
    <dbReference type="NCBI Taxonomy" id="373"/>
    <lineage>
        <taxon>Bacteria</taxon>
        <taxon>Pseudomonadati</taxon>
        <taxon>Pseudomonadota</taxon>
        <taxon>Alphaproteobacteria</taxon>
        <taxon>Hyphomicrobiales</taxon>
        <taxon>Rhizobiaceae</taxon>
        <taxon>Rhizobium/Agrobacterium group</taxon>
        <taxon>Agrobacterium</taxon>
    </lineage>
</organism>
<dbReference type="Gene3D" id="1.10.10.10">
    <property type="entry name" value="Winged helix-like DNA-binding domain superfamily/Winged helix DNA-binding domain"/>
    <property type="match status" value="1"/>
</dbReference>
<dbReference type="SUPFAM" id="SSF46785">
    <property type="entry name" value="Winged helix' DNA-binding domain"/>
    <property type="match status" value="1"/>
</dbReference>
<gene>
    <name evidence="5" type="ORF">BBI04_012155</name>
</gene>
<evidence type="ECO:0000256" key="3">
    <source>
        <dbReference type="ARBA" id="ARBA00023163"/>
    </source>
</evidence>
<dbReference type="CDD" id="cd00090">
    <property type="entry name" value="HTH_ARSR"/>
    <property type="match status" value="1"/>
</dbReference>
<dbReference type="PANTHER" id="PTHR33154">
    <property type="entry name" value="TRANSCRIPTIONAL REGULATOR, ARSR FAMILY"/>
    <property type="match status" value="1"/>
</dbReference>
<dbReference type="AlphaFoldDB" id="A0ABD6G8E6"/>
<accession>A0ABD6G8E6</accession>
<comment type="caution">
    <text evidence="5">The sequence shown here is derived from an EMBL/GenBank/DDBJ whole genome shotgun (WGS) entry which is preliminary data.</text>
</comment>
<keyword evidence="3" id="KW-0804">Transcription</keyword>
<feature type="domain" description="HTH arsR-type" evidence="4">
    <location>
        <begin position="8"/>
        <end position="102"/>
    </location>
</feature>
<evidence type="ECO:0000256" key="2">
    <source>
        <dbReference type="ARBA" id="ARBA00023125"/>
    </source>
</evidence>
<evidence type="ECO:0000259" key="4">
    <source>
        <dbReference type="PROSITE" id="PS50987"/>
    </source>
</evidence>
<dbReference type="InterPro" id="IPR001845">
    <property type="entry name" value="HTH_ArsR_DNA-bd_dom"/>
</dbReference>
<keyword evidence="2" id="KW-0238">DNA-binding</keyword>
<dbReference type="InterPro" id="IPR011991">
    <property type="entry name" value="ArsR-like_HTH"/>
</dbReference>
<evidence type="ECO:0000313" key="6">
    <source>
        <dbReference type="Proteomes" id="UP000175993"/>
    </source>
</evidence>
<dbReference type="GO" id="GO:0003677">
    <property type="term" value="F:DNA binding"/>
    <property type="evidence" value="ECO:0007669"/>
    <property type="project" value="UniProtKB-KW"/>
</dbReference>
<dbReference type="RefSeq" id="WP_081344113.1">
    <property type="nucleotide sequence ID" value="NZ_CP118261.1"/>
</dbReference>
<dbReference type="Proteomes" id="UP000175993">
    <property type="component" value="Unassembled WGS sequence"/>
</dbReference>
<dbReference type="EMBL" id="MBEV02000005">
    <property type="protein sequence ID" value="MUP05563.1"/>
    <property type="molecule type" value="Genomic_DNA"/>
</dbReference>
<dbReference type="PROSITE" id="PS50987">
    <property type="entry name" value="HTH_ARSR_2"/>
    <property type="match status" value="1"/>
</dbReference>
<proteinExistence type="predicted"/>
<reference evidence="5 6" key="1">
    <citation type="submission" date="2019-11" db="EMBL/GenBank/DDBJ databases">
        <title>Whole-genome sequencing of Allorhizobium vitis.</title>
        <authorList>
            <person name="Gan H.M."/>
            <person name="Savka M.A."/>
        </authorList>
    </citation>
    <scope>NUCLEOTIDE SEQUENCE [LARGE SCALE GENOMIC DNA]</scope>
    <source>
        <strain evidence="5 6">AB4</strain>
    </source>
</reference>
<dbReference type="InterPro" id="IPR036390">
    <property type="entry name" value="WH_DNA-bd_sf"/>
</dbReference>